<evidence type="ECO:0000313" key="3">
    <source>
        <dbReference type="Proteomes" id="UP000267524"/>
    </source>
</evidence>
<feature type="chain" id="PRO_5018153329" evidence="1">
    <location>
        <begin position="22"/>
        <end position="161"/>
    </location>
</feature>
<feature type="signal peptide" evidence="1">
    <location>
        <begin position="1"/>
        <end position="21"/>
    </location>
</feature>
<accession>A0A3M7LA08</accession>
<proteinExistence type="predicted"/>
<reference evidence="2 3" key="1">
    <citation type="submission" date="2018-08" db="EMBL/GenBank/DDBJ databases">
        <title>Chryseobacterium nematophagum: a novel matrix digesting pathogen of nematodes.</title>
        <authorList>
            <person name="Page A."/>
            <person name="Roberts M."/>
            <person name="Felix M.-A."/>
            <person name="Weir W."/>
        </authorList>
    </citation>
    <scope>NUCLEOTIDE SEQUENCE [LARGE SCALE GENOMIC DNA]</scope>
    <source>
        <strain evidence="2 3">JUb275</strain>
    </source>
</reference>
<dbReference type="Proteomes" id="UP000267524">
    <property type="component" value="Unassembled WGS sequence"/>
</dbReference>
<dbReference type="AlphaFoldDB" id="A0A3M7LA08"/>
<comment type="caution">
    <text evidence="2">The sequence shown here is derived from an EMBL/GenBank/DDBJ whole genome shotgun (WGS) entry which is preliminary data.</text>
</comment>
<organism evidence="2 3">
    <name type="scientific">Chryseobacterium nematophagum</name>
    <dbReference type="NCBI Taxonomy" id="2305228"/>
    <lineage>
        <taxon>Bacteria</taxon>
        <taxon>Pseudomonadati</taxon>
        <taxon>Bacteroidota</taxon>
        <taxon>Flavobacteriia</taxon>
        <taxon>Flavobacteriales</taxon>
        <taxon>Weeksellaceae</taxon>
        <taxon>Chryseobacterium group</taxon>
        <taxon>Chryseobacterium</taxon>
    </lineage>
</organism>
<sequence length="161" mass="18224">MYKYIRLTILTIILSCSSFFAQETKLSSQDNSILYYFTGKGYTDSGVKKQLVFSEMGAYATHNVSNIKLENNSIIVGKTGKYKISLNCEESASNKQKHVVYSVTVNNKEIPNMSKISTNAEERYTEMQLKKGDVLAFNIVNIQDSSSNKDMITNNLKLRVY</sequence>
<evidence type="ECO:0000256" key="1">
    <source>
        <dbReference type="SAM" id="SignalP"/>
    </source>
</evidence>
<gene>
    <name evidence="2" type="ORF">D1632_15940</name>
</gene>
<protein>
    <submittedName>
        <fullName evidence="2">Uncharacterized protein</fullName>
    </submittedName>
</protein>
<name>A0A3M7LA08_9FLAO</name>
<keyword evidence="3" id="KW-1185">Reference proteome</keyword>
<dbReference type="RefSeq" id="WP_122548196.1">
    <property type="nucleotide sequence ID" value="NZ_QWIV01000014.1"/>
</dbReference>
<dbReference type="EMBL" id="QWIV01000014">
    <property type="protein sequence ID" value="RMZ59049.1"/>
    <property type="molecule type" value="Genomic_DNA"/>
</dbReference>
<keyword evidence="1" id="KW-0732">Signal</keyword>
<evidence type="ECO:0000313" key="2">
    <source>
        <dbReference type="EMBL" id="RMZ59049.1"/>
    </source>
</evidence>